<gene>
    <name evidence="12" type="ORF">DVW87_05195</name>
</gene>
<evidence type="ECO:0000313" key="13">
    <source>
        <dbReference type="Proteomes" id="UP000253918"/>
    </source>
</evidence>
<evidence type="ECO:0000256" key="5">
    <source>
        <dbReference type="ARBA" id="ARBA00023015"/>
    </source>
</evidence>
<dbReference type="Pfam" id="PF00158">
    <property type="entry name" value="Sigma54_activat"/>
    <property type="match status" value="1"/>
</dbReference>
<dbReference type="InterPro" id="IPR009057">
    <property type="entry name" value="Homeodomain-like_sf"/>
</dbReference>
<keyword evidence="5" id="KW-0805">Transcription regulation</keyword>
<keyword evidence="8" id="KW-0804">Transcription</keyword>
<organism evidence="12 13">
    <name type="scientific">Sphingomonas aracearum</name>
    <dbReference type="NCBI Taxonomy" id="2283317"/>
    <lineage>
        <taxon>Bacteria</taxon>
        <taxon>Pseudomonadati</taxon>
        <taxon>Pseudomonadota</taxon>
        <taxon>Alphaproteobacteria</taxon>
        <taxon>Sphingomonadales</taxon>
        <taxon>Sphingomonadaceae</taxon>
        <taxon>Sphingomonas</taxon>
    </lineage>
</organism>
<dbReference type="OrthoDB" id="9154941at2"/>
<evidence type="ECO:0000256" key="4">
    <source>
        <dbReference type="ARBA" id="ARBA00023012"/>
    </source>
</evidence>
<dbReference type="Pfam" id="PF02954">
    <property type="entry name" value="HTH_8"/>
    <property type="match status" value="1"/>
</dbReference>
<dbReference type="AlphaFoldDB" id="A0A369VY54"/>
<dbReference type="Gene3D" id="1.10.10.60">
    <property type="entry name" value="Homeodomain-like"/>
    <property type="match status" value="1"/>
</dbReference>
<keyword evidence="6" id="KW-0238">DNA-binding</keyword>
<dbReference type="InterPro" id="IPR003593">
    <property type="entry name" value="AAA+_ATPase"/>
</dbReference>
<dbReference type="InterPro" id="IPR058031">
    <property type="entry name" value="AAA_lid_NorR"/>
</dbReference>
<dbReference type="FunFam" id="3.40.50.300:FF:000006">
    <property type="entry name" value="DNA-binding transcriptional regulator NtrC"/>
    <property type="match status" value="1"/>
</dbReference>
<dbReference type="Gene3D" id="3.40.50.300">
    <property type="entry name" value="P-loop containing nucleotide triphosphate hydrolases"/>
    <property type="match status" value="1"/>
</dbReference>
<dbReference type="SUPFAM" id="SSF46689">
    <property type="entry name" value="Homeodomain-like"/>
    <property type="match status" value="1"/>
</dbReference>
<dbReference type="InterPro" id="IPR001789">
    <property type="entry name" value="Sig_transdc_resp-reg_receiver"/>
</dbReference>
<dbReference type="SMART" id="SM00382">
    <property type="entry name" value="AAA"/>
    <property type="match status" value="1"/>
</dbReference>
<keyword evidence="3" id="KW-0067">ATP-binding</keyword>
<dbReference type="SUPFAM" id="SSF52540">
    <property type="entry name" value="P-loop containing nucleoside triphosphate hydrolases"/>
    <property type="match status" value="1"/>
</dbReference>
<evidence type="ECO:0000256" key="9">
    <source>
        <dbReference type="PROSITE-ProRule" id="PRU00169"/>
    </source>
</evidence>
<dbReference type="CDD" id="cd17549">
    <property type="entry name" value="REC_DctD-like"/>
    <property type="match status" value="1"/>
</dbReference>
<evidence type="ECO:0000256" key="2">
    <source>
        <dbReference type="ARBA" id="ARBA00022741"/>
    </source>
</evidence>
<dbReference type="GO" id="GO:0006355">
    <property type="term" value="P:regulation of DNA-templated transcription"/>
    <property type="evidence" value="ECO:0007669"/>
    <property type="project" value="InterPro"/>
</dbReference>
<dbReference type="InterPro" id="IPR025662">
    <property type="entry name" value="Sigma_54_int_dom_ATP-bd_1"/>
</dbReference>
<evidence type="ECO:0000256" key="7">
    <source>
        <dbReference type="ARBA" id="ARBA00023159"/>
    </source>
</evidence>
<sequence>MTGTLLFVEDDDALRTATVQLLELAGFDVTAFADAESALAAVTPDFAGAVVTDIRMARMDGLELAAAIRGVDAEIPVILVTGHGDVPMAVAALRDGAFDFLAKPFAADHLVASLTRAVERRRLVLDNRALRAAMAAAEADSPLIGASPAMVRLRASIRQLAGADLDVLVEGETGTGKELVSVLLHRQGPRRARPFVAVNCAALPEGLAEIELFGHAADSVPHSRLARDGRIVASSGGTLLLDEVDSMPLAMQARLLRVLEEREVQPIGADRPQPVNLRVVATSKSDLSALVEQGRFRADLLYRLSTVRLRVPPVRERGDDVLLLFAAFVAEARAELGREVRLPDGAADRLRTHDWPGNVRELRNHAFAVVLGMEGATQGEAAPLPPLAARVAAFEAGAIEEALRRTGGQVTRAIDLLGLPRKTFYDKVNRLGIDVASFRR</sequence>
<evidence type="ECO:0000259" key="11">
    <source>
        <dbReference type="PROSITE" id="PS50110"/>
    </source>
</evidence>
<dbReference type="InterPro" id="IPR011006">
    <property type="entry name" value="CheY-like_superfamily"/>
</dbReference>
<keyword evidence="2" id="KW-0547">Nucleotide-binding</keyword>
<dbReference type="SMART" id="SM00448">
    <property type="entry name" value="REC"/>
    <property type="match status" value="1"/>
</dbReference>
<evidence type="ECO:0000256" key="8">
    <source>
        <dbReference type="ARBA" id="ARBA00023163"/>
    </source>
</evidence>
<evidence type="ECO:0000256" key="3">
    <source>
        <dbReference type="ARBA" id="ARBA00022840"/>
    </source>
</evidence>
<keyword evidence="4" id="KW-0902">Two-component regulatory system</keyword>
<dbReference type="EMBL" id="QQNB01000001">
    <property type="protein sequence ID" value="RDE07053.1"/>
    <property type="molecule type" value="Genomic_DNA"/>
</dbReference>
<evidence type="ECO:0000256" key="1">
    <source>
        <dbReference type="ARBA" id="ARBA00022553"/>
    </source>
</evidence>
<feature type="domain" description="Response regulatory" evidence="11">
    <location>
        <begin position="4"/>
        <end position="118"/>
    </location>
</feature>
<dbReference type="InterPro" id="IPR002197">
    <property type="entry name" value="HTH_Fis"/>
</dbReference>
<dbReference type="InterPro" id="IPR002078">
    <property type="entry name" value="Sigma_54_int"/>
</dbReference>
<proteinExistence type="predicted"/>
<dbReference type="InterPro" id="IPR025943">
    <property type="entry name" value="Sigma_54_int_dom_ATP-bd_2"/>
</dbReference>
<dbReference type="Gene3D" id="1.10.8.60">
    <property type="match status" value="1"/>
</dbReference>
<dbReference type="Proteomes" id="UP000253918">
    <property type="component" value="Unassembled WGS sequence"/>
</dbReference>
<dbReference type="PANTHER" id="PTHR32071:SF57">
    <property type="entry name" value="C4-DICARBOXYLATE TRANSPORT TRANSCRIPTIONAL REGULATORY PROTEIN DCTD"/>
    <property type="match status" value="1"/>
</dbReference>
<name>A0A369VY54_9SPHN</name>
<feature type="domain" description="Sigma-54 factor interaction" evidence="10">
    <location>
        <begin position="143"/>
        <end position="371"/>
    </location>
</feature>
<keyword evidence="13" id="KW-1185">Reference proteome</keyword>
<evidence type="ECO:0000313" key="12">
    <source>
        <dbReference type="EMBL" id="RDE07053.1"/>
    </source>
</evidence>
<dbReference type="FunFam" id="3.40.50.2300:FF:000018">
    <property type="entry name" value="DNA-binding transcriptional regulator NtrC"/>
    <property type="match status" value="1"/>
</dbReference>
<reference evidence="12 13" key="1">
    <citation type="submission" date="2018-07" db="EMBL/GenBank/DDBJ databases">
        <title>a novel species of Sphingomonas isolated from the rhizosphere soil of Araceae plant.</title>
        <authorList>
            <person name="Zhiyong W."/>
            <person name="Qinglan Z."/>
            <person name="Zhiwei F."/>
            <person name="Ding X."/>
            <person name="Gejiao W."/>
            <person name="Shixue Z."/>
        </authorList>
    </citation>
    <scope>NUCLEOTIDE SEQUENCE [LARGE SCALE GENOMIC DNA]</scope>
    <source>
        <strain evidence="12 13">WZY 27</strain>
    </source>
</reference>
<dbReference type="Pfam" id="PF00072">
    <property type="entry name" value="Response_reg"/>
    <property type="match status" value="1"/>
</dbReference>
<dbReference type="RefSeq" id="WP_114686633.1">
    <property type="nucleotide sequence ID" value="NZ_QQNB01000001.1"/>
</dbReference>
<dbReference type="PANTHER" id="PTHR32071">
    <property type="entry name" value="TRANSCRIPTIONAL REGULATORY PROTEIN"/>
    <property type="match status" value="1"/>
</dbReference>
<dbReference type="GO" id="GO:0005524">
    <property type="term" value="F:ATP binding"/>
    <property type="evidence" value="ECO:0007669"/>
    <property type="project" value="UniProtKB-KW"/>
</dbReference>
<dbReference type="SUPFAM" id="SSF52172">
    <property type="entry name" value="CheY-like"/>
    <property type="match status" value="1"/>
</dbReference>
<dbReference type="PROSITE" id="PS00675">
    <property type="entry name" value="SIGMA54_INTERACT_1"/>
    <property type="match status" value="1"/>
</dbReference>
<dbReference type="PRINTS" id="PR01590">
    <property type="entry name" value="HTHFIS"/>
</dbReference>
<dbReference type="Pfam" id="PF25601">
    <property type="entry name" value="AAA_lid_14"/>
    <property type="match status" value="1"/>
</dbReference>
<accession>A0A369VY54</accession>
<dbReference type="GO" id="GO:0000160">
    <property type="term" value="P:phosphorelay signal transduction system"/>
    <property type="evidence" value="ECO:0007669"/>
    <property type="project" value="UniProtKB-KW"/>
</dbReference>
<dbReference type="Gene3D" id="3.40.50.2300">
    <property type="match status" value="1"/>
</dbReference>
<dbReference type="PROSITE" id="PS00688">
    <property type="entry name" value="SIGMA54_INTERACT_3"/>
    <property type="match status" value="1"/>
</dbReference>
<dbReference type="PROSITE" id="PS50110">
    <property type="entry name" value="RESPONSE_REGULATORY"/>
    <property type="match status" value="1"/>
</dbReference>
<evidence type="ECO:0000256" key="6">
    <source>
        <dbReference type="ARBA" id="ARBA00023125"/>
    </source>
</evidence>
<keyword evidence="7" id="KW-0010">Activator</keyword>
<evidence type="ECO:0000259" key="10">
    <source>
        <dbReference type="PROSITE" id="PS50045"/>
    </source>
</evidence>
<keyword evidence="1 9" id="KW-0597">Phosphoprotein</keyword>
<dbReference type="PROSITE" id="PS50045">
    <property type="entry name" value="SIGMA54_INTERACT_4"/>
    <property type="match status" value="1"/>
</dbReference>
<dbReference type="InterPro" id="IPR025944">
    <property type="entry name" value="Sigma_54_int_dom_CS"/>
</dbReference>
<feature type="modified residue" description="4-aspartylphosphate" evidence="9">
    <location>
        <position position="53"/>
    </location>
</feature>
<dbReference type="PROSITE" id="PS00676">
    <property type="entry name" value="SIGMA54_INTERACT_2"/>
    <property type="match status" value="1"/>
</dbReference>
<protein>
    <submittedName>
        <fullName evidence="12">Sigma-54-dependent Fis family transcriptional regulator</fullName>
    </submittedName>
</protein>
<comment type="caution">
    <text evidence="12">The sequence shown here is derived from an EMBL/GenBank/DDBJ whole genome shotgun (WGS) entry which is preliminary data.</text>
</comment>
<dbReference type="GO" id="GO:0043565">
    <property type="term" value="F:sequence-specific DNA binding"/>
    <property type="evidence" value="ECO:0007669"/>
    <property type="project" value="InterPro"/>
</dbReference>
<dbReference type="CDD" id="cd00009">
    <property type="entry name" value="AAA"/>
    <property type="match status" value="1"/>
</dbReference>
<dbReference type="InterPro" id="IPR027417">
    <property type="entry name" value="P-loop_NTPase"/>
</dbReference>